<accession>A0A8H7UCA4</accession>
<dbReference type="InterPro" id="IPR013717">
    <property type="entry name" value="PIG-P"/>
</dbReference>
<dbReference type="AlphaFoldDB" id="A0A8H7UCA4"/>
<feature type="compositionally biased region" description="Polar residues" evidence="5">
    <location>
        <begin position="288"/>
        <end position="303"/>
    </location>
</feature>
<dbReference type="InterPro" id="IPR052263">
    <property type="entry name" value="GPI_Anchor_Biosynth"/>
</dbReference>
<name>A0A8H7UCA4_MORIS</name>
<gene>
    <name evidence="8" type="ORF">INT43_005521</name>
</gene>
<evidence type="ECO:0000256" key="4">
    <source>
        <dbReference type="ARBA" id="ARBA00023136"/>
    </source>
</evidence>
<dbReference type="GO" id="GO:0006506">
    <property type="term" value="P:GPI anchor biosynthetic process"/>
    <property type="evidence" value="ECO:0007669"/>
    <property type="project" value="TreeGrafter"/>
</dbReference>
<feature type="region of interest" description="Disordered" evidence="5">
    <location>
        <begin position="1"/>
        <end position="26"/>
    </location>
</feature>
<dbReference type="Proteomes" id="UP000654370">
    <property type="component" value="Unassembled WGS sequence"/>
</dbReference>
<keyword evidence="3 6" id="KW-1133">Transmembrane helix</keyword>
<keyword evidence="2 6" id="KW-0812">Transmembrane</keyword>
<evidence type="ECO:0000256" key="2">
    <source>
        <dbReference type="ARBA" id="ARBA00022692"/>
    </source>
</evidence>
<evidence type="ECO:0000256" key="1">
    <source>
        <dbReference type="ARBA" id="ARBA00004141"/>
    </source>
</evidence>
<dbReference type="PANTHER" id="PTHR46346">
    <property type="entry name" value="PHOSPHATIDYLINOSITOL N-ACETYLGLUCOSAMINYLTRANSFERASE SUBUNIT P"/>
    <property type="match status" value="1"/>
</dbReference>
<keyword evidence="9" id="KW-1185">Reference proteome</keyword>
<feature type="domain" description="PIG-P" evidence="7">
    <location>
        <begin position="161"/>
        <end position="278"/>
    </location>
</feature>
<evidence type="ECO:0000313" key="9">
    <source>
        <dbReference type="Proteomes" id="UP000654370"/>
    </source>
</evidence>
<proteinExistence type="predicted"/>
<feature type="region of interest" description="Disordered" evidence="5">
    <location>
        <begin position="111"/>
        <end position="137"/>
    </location>
</feature>
<feature type="region of interest" description="Disordered" evidence="5">
    <location>
        <begin position="288"/>
        <end position="311"/>
    </location>
</feature>
<evidence type="ECO:0000256" key="6">
    <source>
        <dbReference type="SAM" id="Phobius"/>
    </source>
</evidence>
<feature type="compositionally biased region" description="Polar residues" evidence="5">
    <location>
        <begin position="1"/>
        <end position="10"/>
    </location>
</feature>
<evidence type="ECO:0000256" key="5">
    <source>
        <dbReference type="SAM" id="MobiDB-lite"/>
    </source>
</evidence>
<protein>
    <recommendedName>
        <fullName evidence="7">PIG-P domain-containing protein</fullName>
    </recommendedName>
</protein>
<reference evidence="8" key="1">
    <citation type="submission" date="2020-12" db="EMBL/GenBank/DDBJ databases">
        <title>Metabolic potential, ecology and presence of endohyphal bacteria is reflected in genomic diversity of Mucoromycotina.</title>
        <authorList>
            <person name="Muszewska A."/>
            <person name="Okrasinska A."/>
            <person name="Steczkiewicz K."/>
            <person name="Drgas O."/>
            <person name="Orlowska M."/>
            <person name="Perlinska-Lenart U."/>
            <person name="Aleksandrzak-Piekarczyk T."/>
            <person name="Szatraj K."/>
            <person name="Zielenkiewicz U."/>
            <person name="Pilsyk S."/>
            <person name="Malc E."/>
            <person name="Mieczkowski P."/>
            <person name="Kruszewska J.S."/>
            <person name="Biernat P."/>
            <person name="Pawlowska J."/>
        </authorList>
    </citation>
    <scope>NUCLEOTIDE SEQUENCE</scope>
    <source>
        <strain evidence="8">WA0000067209</strain>
    </source>
</reference>
<dbReference type="OrthoDB" id="690928at2759"/>
<evidence type="ECO:0000313" key="8">
    <source>
        <dbReference type="EMBL" id="KAG2176287.1"/>
    </source>
</evidence>
<dbReference type="EMBL" id="JAEPQZ010000010">
    <property type="protein sequence ID" value="KAG2176287.1"/>
    <property type="molecule type" value="Genomic_DNA"/>
</dbReference>
<comment type="subcellular location">
    <subcellularLocation>
        <location evidence="1">Membrane</location>
        <topology evidence="1">Multi-pass membrane protein</topology>
    </subcellularLocation>
</comment>
<feature type="transmembrane region" description="Helical" evidence="6">
    <location>
        <begin position="203"/>
        <end position="226"/>
    </location>
</feature>
<keyword evidence="4 6" id="KW-0472">Membrane</keyword>
<feature type="transmembrane region" description="Helical" evidence="6">
    <location>
        <begin position="164"/>
        <end position="183"/>
    </location>
</feature>
<dbReference type="PANTHER" id="PTHR46346:SF1">
    <property type="entry name" value="PHOSPHATIDYLINOSITOL N-ACETYLGLUCOSAMINYLTRANSFERASE SUBUNIT P"/>
    <property type="match status" value="1"/>
</dbReference>
<sequence length="323" mass="36619">MEGETNQPKYASNLPEKQHLLPPDTLLSRKSIAQGILPGSMSTTSLPGLVNYAFGSSSPQTRKDDWYLDSAAAPNRQKSKKQLDRRQSALRRRNSFSNFQAYKTESARTDEDLDFPLDGTYTPPSSTKQSRHRPRSLSEVVSIVTPVEQAPPVATTTKMPTYEYYGFVMYLVSFVVLGIYLIWAYVPDEILHSLGITYYPSRYWALAVPVWIMTLVWFIFISFMSINLMNTAPFDSFTCITDEHANILTSSPNQKEHPEDYIPELHDIPISIVNAMLYQYNDDGAITSNSSEKTSSDEQSFSDHTPDQERSVFNTLHSIDKLK</sequence>
<organism evidence="8 9">
    <name type="scientific">Mortierella isabellina</name>
    <name type="common">Filamentous fungus</name>
    <name type="synonym">Umbelopsis isabellina</name>
    <dbReference type="NCBI Taxonomy" id="91625"/>
    <lineage>
        <taxon>Eukaryota</taxon>
        <taxon>Fungi</taxon>
        <taxon>Fungi incertae sedis</taxon>
        <taxon>Mucoromycota</taxon>
        <taxon>Mucoromycotina</taxon>
        <taxon>Umbelopsidomycetes</taxon>
        <taxon>Umbelopsidales</taxon>
        <taxon>Umbelopsidaceae</taxon>
        <taxon>Umbelopsis</taxon>
    </lineage>
</organism>
<comment type="caution">
    <text evidence="8">The sequence shown here is derived from an EMBL/GenBank/DDBJ whole genome shotgun (WGS) entry which is preliminary data.</text>
</comment>
<dbReference type="GO" id="GO:0016020">
    <property type="term" value="C:membrane"/>
    <property type="evidence" value="ECO:0007669"/>
    <property type="project" value="UniProtKB-SubCell"/>
</dbReference>
<evidence type="ECO:0000256" key="3">
    <source>
        <dbReference type="ARBA" id="ARBA00022989"/>
    </source>
</evidence>
<dbReference type="Pfam" id="PF08510">
    <property type="entry name" value="PIG-P"/>
    <property type="match status" value="1"/>
</dbReference>
<dbReference type="GO" id="GO:0005783">
    <property type="term" value="C:endoplasmic reticulum"/>
    <property type="evidence" value="ECO:0007669"/>
    <property type="project" value="TreeGrafter"/>
</dbReference>
<evidence type="ECO:0000259" key="7">
    <source>
        <dbReference type="Pfam" id="PF08510"/>
    </source>
</evidence>